<dbReference type="GO" id="GO:0005737">
    <property type="term" value="C:cytoplasm"/>
    <property type="evidence" value="ECO:0007669"/>
    <property type="project" value="UniProtKB-SubCell"/>
</dbReference>
<dbReference type="GO" id="GO:0004735">
    <property type="term" value="F:pyrroline-5-carboxylate reductase activity"/>
    <property type="evidence" value="ECO:0007669"/>
    <property type="project" value="UniProtKB-UniRule"/>
</dbReference>
<dbReference type="STRING" id="456.Ljor_1054"/>
<feature type="domain" description="Pyrroline-5-carboxylate reductase dimerisation" evidence="8">
    <location>
        <begin position="156"/>
        <end position="259"/>
    </location>
</feature>
<dbReference type="NCBIfam" id="TIGR00112">
    <property type="entry name" value="proC"/>
    <property type="match status" value="1"/>
</dbReference>
<dbReference type="Proteomes" id="UP000055035">
    <property type="component" value="Unassembled WGS sequence"/>
</dbReference>
<reference evidence="9 10" key="1">
    <citation type="submission" date="2015-11" db="EMBL/GenBank/DDBJ databases">
        <title>Genomic analysis of 38 Legionella species identifies large and diverse effector repertoires.</title>
        <authorList>
            <person name="Burstein D."/>
            <person name="Amaro F."/>
            <person name="Zusman T."/>
            <person name="Lifshitz Z."/>
            <person name="Cohen O."/>
            <person name="Gilbert J.A."/>
            <person name="Pupko T."/>
            <person name="Shuman H.A."/>
            <person name="Segal G."/>
        </authorList>
    </citation>
    <scope>NUCLEOTIDE SEQUENCE [LARGE SCALE GENOMIC DNA]</scope>
    <source>
        <strain evidence="9 10">BL-540</strain>
    </source>
</reference>
<dbReference type="SUPFAM" id="SSF51735">
    <property type="entry name" value="NAD(P)-binding Rossmann-fold domains"/>
    <property type="match status" value="1"/>
</dbReference>
<proteinExistence type="inferred from homology"/>
<feature type="binding site" evidence="6">
    <location>
        <begin position="62"/>
        <end position="65"/>
    </location>
    <ligand>
        <name>NADP(+)</name>
        <dbReference type="ChEBI" id="CHEBI:58349"/>
    </ligand>
</feature>
<dbReference type="OrthoDB" id="9805754at2"/>
<evidence type="ECO:0000259" key="7">
    <source>
        <dbReference type="Pfam" id="PF03807"/>
    </source>
</evidence>
<dbReference type="PANTHER" id="PTHR11645:SF0">
    <property type="entry name" value="PYRROLINE-5-CARBOXYLATE REDUCTASE 3"/>
    <property type="match status" value="1"/>
</dbReference>
<evidence type="ECO:0000256" key="6">
    <source>
        <dbReference type="PIRSR" id="PIRSR000193-1"/>
    </source>
</evidence>
<dbReference type="Pfam" id="PF03807">
    <property type="entry name" value="F420_oxidored"/>
    <property type="match status" value="1"/>
</dbReference>
<dbReference type="UniPathway" id="UPA00098">
    <property type="reaction ID" value="UER00361"/>
</dbReference>
<keyword evidence="4" id="KW-0641">Proline biosynthesis</keyword>
<comment type="catalytic activity">
    <reaction evidence="4">
        <text>L-proline + NADP(+) = (S)-1-pyrroline-5-carboxylate + NADPH + 2 H(+)</text>
        <dbReference type="Rhea" id="RHEA:14109"/>
        <dbReference type="ChEBI" id="CHEBI:15378"/>
        <dbReference type="ChEBI" id="CHEBI:17388"/>
        <dbReference type="ChEBI" id="CHEBI:57783"/>
        <dbReference type="ChEBI" id="CHEBI:58349"/>
        <dbReference type="ChEBI" id="CHEBI:60039"/>
        <dbReference type="EC" id="1.5.1.2"/>
    </reaction>
</comment>
<dbReference type="InterPro" id="IPR029036">
    <property type="entry name" value="P5CR_dimer"/>
</dbReference>
<keyword evidence="4" id="KW-0963">Cytoplasm</keyword>
<accession>A0A0W0V9F0</accession>
<dbReference type="Pfam" id="PF14748">
    <property type="entry name" value="P5CR_dimer"/>
    <property type="match status" value="1"/>
</dbReference>
<dbReference type="PANTHER" id="PTHR11645">
    <property type="entry name" value="PYRROLINE-5-CARBOXYLATE REDUCTASE"/>
    <property type="match status" value="1"/>
</dbReference>
<dbReference type="HAMAP" id="MF_01925">
    <property type="entry name" value="P5C_reductase"/>
    <property type="match status" value="1"/>
</dbReference>
<keyword evidence="3 4" id="KW-0560">Oxidoreductase</keyword>
<evidence type="ECO:0000259" key="8">
    <source>
        <dbReference type="Pfam" id="PF14748"/>
    </source>
</evidence>
<keyword evidence="10" id="KW-1185">Reference proteome</keyword>
<comment type="pathway">
    <text evidence="4">Amino-acid biosynthesis; L-proline biosynthesis; L-proline from L-glutamate 5-semialdehyde: step 1/1.</text>
</comment>
<dbReference type="InterPro" id="IPR036291">
    <property type="entry name" value="NAD(P)-bd_dom_sf"/>
</dbReference>
<dbReference type="InterPro" id="IPR008927">
    <property type="entry name" value="6-PGluconate_DH-like_C_sf"/>
</dbReference>
<name>A0A0W0V9F0_9GAMM</name>
<evidence type="ECO:0000256" key="2">
    <source>
        <dbReference type="ARBA" id="ARBA00022857"/>
    </source>
</evidence>
<sequence length="261" mass="28005">MKISFIGYGNLAKAMAHRLQQGANYQLFASAPSLQEGKHSDGISTTSDNEKIIQDANVIILAVKPAKVAEVLNKIGRKLPANSLLISVAAGITMATLQKYCNENQAIIRSMPNTPVALGLGAIPLFANLKVNQAQKQLAEQLFTELGLIHWAASDHEINRFTALSGSGPAYVFLFMEAMIQASQTLGLDAEIAKTFTTQTVKGALALAEESPLSFTELREKVTSAKGTTAAALEVLMNNHFSALIKTAMQAAYERANELSQ</sequence>
<feature type="binding site" evidence="6">
    <location>
        <position position="49"/>
    </location>
    <ligand>
        <name>NADPH</name>
        <dbReference type="ChEBI" id="CHEBI:57783"/>
    </ligand>
</feature>
<comment type="function">
    <text evidence="4">Catalyzes the reduction of 1-pyrroline-5-carboxylate (PCA) to L-proline.</text>
</comment>
<dbReference type="FunFam" id="1.10.3730.10:FF:000001">
    <property type="entry name" value="Pyrroline-5-carboxylate reductase"/>
    <property type="match status" value="1"/>
</dbReference>
<keyword evidence="4" id="KW-0028">Amino-acid biosynthesis</keyword>
<dbReference type="RefSeq" id="WP_058470579.1">
    <property type="nucleotide sequence ID" value="NZ_CAAAIC010000002.1"/>
</dbReference>
<dbReference type="PIRSF" id="PIRSF000193">
    <property type="entry name" value="Pyrrol-5-carb_rd"/>
    <property type="match status" value="1"/>
</dbReference>
<dbReference type="InterPro" id="IPR028939">
    <property type="entry name" value="P5C_Rdtase_cat_N"/>
</dbReference>
<keyword evidence="2 4" id="KW-0521">NADP</keyword>
<evidence type="ECO:0000256" key="4">
    <source>
        <dbReference type="HAMAP-Rule" id="MF_01925"/>
    </source>
</evidence>
<dbReference type="AlphaFoldDB" id="A0A0W0V9F0"/>
<dbReference type="GO" id="GO:0055129">
    <property type="term" value="P:L-proline biosynthetic process"/>
    <property type="evidence" value="ECO:0007669"/>
    <property type="project" value="UniProtKB-UniRule"/>
</dbReference>
<comment type="catalytic activity">
    <reaction evidence="4">
        <text>L-proline + NAD(+) = (S)-1-pyrroline-5-carboxylate + NADH + 2 H(+)</text>
        <dbReference type="Rhea" id="RHEA:14105"/>
        <dbReference type="ChEBI" id="CHEBI:15378"/>
        <dbReference type="ChEBI" id="CHEBI:17388"/>
        <dbReference type="ChEBI" id="CHEBI:57540"/>
        <dbReference type="ChEBI" id="CHEBI:57945"/>
        <dbReference type="ChEBI" id="CHEBI:60039"/>
        <dbReference type="EC" id="1.5.1.2"/>
    </reaction>
</comment>
<feature type="binding site" evidence="6">
    <location>
        <begin position="6"/>
        <end position="11"/>
    </location>
    <ligand>
        <name>NADP(+)</name>
        <dbReference type="ChEBI" id="CHEBI:58349"/>
    </ligand>
</feature>
<dbReference type="Gene3D" id="1.10.3730.10">
    <property type="entry name" value="ProC C-terminal domain-like"/>
    <property type="match status" value="1"/>
</dbReference>
<protein>
    <recommendedName>
        <fullName evidence="4 5">Pyrroline-5-carboxylate reductase</fullName>
        <shortName evidence="4">P5C reductase</shortName>
        <shortName evidence="4">P5CR</shortName>
        <ecNumber evidence="4 5">1.5.1.2</ecNumber>
    </recommendedName>
    <alternativeName>
        <fullName evidence="4">PCA reductase</fullName>
    </alternativeName>
</protein>
<evidence type="ECO:0000313" key="10">
    <source>
        <dbReference type="Proteomes" id="UP000055035"/>
    </source>
</evidence>
<gene>
    <name evidence="4 9" type="primary">proC</name>
    <name evidence="9" type="ORF">Ljor_1054</name>
</gene>
<feature type="domain" description="Pyrroline-5-carboxylate reductase catalytic N-terminal" evidence="7">
    <location>
        <begin position="2"/>
        <end position="91"/>
    </location>
</feature>
<dbReference type="PATRIC" id="fig|456.5.peg.1121"/>
<dbReference type="EC" id="1.5.1.2" evidence="4 5"/>
<dbReference type="InterPro" id="IPR000304">
    <property type="entry name" value="Pyrroline-COOH_reductase"/>
</dbReference>
<evidence type="ECO:0000256" key="5">
    <source>
        <dbReference type="NCBIfam" id="TIGR00112"/>
    </source>
</evidence>
<evidence type="ECO:0000313" key="9">
    <source>
        <dbReference type="EMBL" id="KTD16748.1"/>
    </source>
</evidence>
<comment type="subcellular location">
    <subcellularLocation>
        <location evidence="4">Cytoplasm</location>
    </subcellularLocation>
</comment>
<comment type="caution">
    <text evidence="9">The sequence shown here is derived from an EMBL/GenBank/DDBJ whole genome shotgun (WGS) entry which is preliminary data.</text>
</comment>
<dbReference type="EMBL" id="LNYJ01000011">
    <property type="protein sequence ID" value="KTD16748.1"/>
    <property type="molecule type" value="Genomic_DNA"/>
</dbReference>
<comment type="similarity">
    <text evidence="1 4">Belongs to the pyrroline-5-carboxylate reductase family.</text>
</comment>
<dbReference type="SUPFAM" id="SSF48179">
    <property type="entry name" value="6-phosphogluconate dehydrogenase C-terminal domain-like"/>
    <property type="match status" value="1"/>
</dbReference>
<organism evidence="9 10">
    <name type="scientific">Legionella jordanis</name>
    <dbReference type="NCBI Taxonomy" id="456"/>
    <lineage>
        <taxon>Bacteria</taxon>
        <taxon>Pseudomonadati</taxon>
        <taxon>Pseudomonadota</taxon>
        <taxon>Gammaproteobacteria</taxon>
        <taxon>Legionellales</taxon>
        <taxon>Legionellaceae</taxon>
        <taxon>Legionella</taxon>
    </lineage>
</organism>
<evidence type="ECO:0000256" key="3">
    <source>
        <dbReference type="ARBA" id="ARBA00023002"/>
    </source>
</evidence>
<evidence type="ECO:0000256" key="1">
    <source>
        <dbReference type="ARBA" id="ARBA00005525"/>
    </source>
</evidence>
<dbReference type="Gene3D" id="3.40.50.720">
    <property type="entry name" value="NAD(P)-binding Rossmann-like Domain"/>
    <property type="match status" value="1"/>
</dbReference>